<organism evidence="1 2">
    <name type="scientific">Streptomyces roseochromogenus subsp. oscitans DS 12.976</name>
    <dbReference type="NCBI Taxonomy" id="1352936"/>
    <lineage>
        <taxon>Bacteria</taxon>
        <taxon>Bacillati</taxon>
        <taxon>Actinomycetota</taxon>
        <taxon>Actinomycetes</taxon>
        <taxon>Kitasatosporales</taxon>
        <taxon>Streptomycetaceae</taxon>
        <taxon>Streptomyces</taxon>
    </lineage>
</organism>
<reference evidence="1 2" key="1">
    <citation type="journal article" date="2014" name="Genome Announc.">
        <title>Draft Genome Sequence of Streptomyces roseochromogenes subsp. oscitans DS 12.976, Producer of the Aminocoumarin Antibiotic Clorobiocin.</title>
        <authorList>
            <person name="Ruckert C."/>
            <person name="Kalinowski J."/>
            <person name="Heide L."/>
            <person name="Apel A.K."/>
        </authorList>
    </citation>
    <scope>NUCLEOTIDE SEQUENCE [LARGE SCALE GENOMIC DNA]</scope>
    <source>
        <strain evidence="1 2">DS 12.976</strain>
    </source>
</reference>
<comment type="caution">
    <text evidence="1">The sequence shown here is derived from an EMBL/GenBank/DDBJ whole genome shotgun (WGS) entry which is preliminary data.</text>
</comment>
<proteinExistence type="predicted"/>
<accession>V6JQH0</accession>
<dbReference type="HOGENOM" id="CLU_2703394_0_0_11"/>
<dbReference type="EMBL" id="AWQX01000385">
    <property type="protein sequence ID" value="EST19104.1"/>
    <property type="molecule type" value="Genomic_DNA"/>
</dbReference>
<sequence length="73" mass="8256">MYNGTSDLELNLRMDGNSLLSPDPELLFSRYSKRYFPTADDGTFTVTDQHGGRHRARTRSSCQALTVLRSMIS</sequence>
<dbReference type="PATRIC" id="fig|1352936.5.peg.8976"/>
<gene>
    <name evidence="1" type="ORF">M878_43335</name>
</gene>
<dbReference type="Proteomes" id="UP000017984">
    <property type="component" value="Chromosome"/>
</dbReference>
<evidence type="ECO:0000313" key="1">
    <source>
        <dbReference type="EMBL" id="EST19104.1"/>
    </source>
</evidence>
<keyword evidence="2" id="KW-1185">Reference proteome</keyword>
<evidence type="ECO:0000313" key="2">
    <source>
        <dbReference type="Proteomes" id="UP000017984"/>
    </source>
</evidence>
<dbReference type="STRING" id="1352936.M878_43335"/>
<protein>
    <submittedName>
        <fullName evidence="1">Uncharacterized protein</fullName>
    </submittedName>
</protein>
<name>V6JQH0_STRRC</name>
<dbReference type="AlphaFoldDB" id="V6JQH0"/>